<reference evidence="5" key="1">
    <citation type="submission" date="2016-10" db="EMBL/GenBank/DDBJ databases">
        <authorList>
            <person name="Varghese N."/>
            <person name="Submissions S."/>
        </authorList>
    </citation>
    <scope>NUCLEOTIDE SEQUENCE [LARGE SCALE GENOMIC DNA]</scope>
    <source>
        <strain evidence="5">DSM 17908</strain>
    </source>
</reference>
<feature type="coiled-coil region" evidence="1">
    <location>
        <begin position="144"/>
        <end position="200"/>
    </location>
</feature>
<dbReference type="PANTHER" id="PTHR36180">
    <property type="entry name" value="DNA-BINDING PROTEIN-RELATED-RELATED"/>
    <property type="match status" value="1"/>
</dbReference>
<dbReference type="Proteomes" id="UP000198919">
    <property type="component" value="Unassembled WGS sequence"/>
</dbReference>
<dbReference type="SMART" id="SM01040">
    <property type="entry name" value="Bro-N"/>
    <property type="match status" value="1"/>
</dbReference>
<name>A0A1I3WM45_9GAMM</name>
<dbReference type="OrthoDB" id="1042522at2"/>
<sequence length="269" mass="31086">MNKNNLMTFSNEDLGIELQGMLYNDKPVFFAVEVAKLLGYSDPHQTLKINCKSLIKLNSVQCTELNLGFKPKGIILLTEPDLYRLILRSKLSSAERFQDWVCEDVLPAIRQTGGYQIQPQLSADYLVQNPELTLALIQGQAHSLLLKDQTIKEEKERADNAERTKAQISQKREATALQRNSALQRKLNNATRERDDLATHFGASKEWASTEQVWRATFTRHYYRPLMHWCDEHELFDKYCFDPIKNDYVLCFPHAAWLDVYGVDIAKLF</sequence>
<evidence type="ECO:0000313" key="4">
    <source>
        <dbReference type="EMBL" id="SFK08410.1"/>
    </source>
</evidence>
<dbReference type="Pfam" id="PF02498">
    <property type="entry name" value="Bro-N"/>
    <property type="match status" value="1"/>
</dbReference>
<keyword evidence="6" id="KW-1185">Reference proteome</keyword>
<dbReference type="InterPro" id="IPR003497">
    <property type="entry name" value="BRO_N_domain"/>
</dbReference>
<dbReference type="PROSITE" id="PS51750">
    <property type="entry name" value="BRO_N"/>
    <property type="match status" value="1"/>
</dbReference>
<evidence type="ECO:0000313" key="3">
    <source>
        <dbReference type="EMBL" id="PHM39305.1"/>
    </source>
</evidence>
<dbReference type="PANTHER" id="PTHR36180:SF2">
    <property type="entry name" value="BRO FAMILY PROTEIN"/>
    <property type="match status" value="1"/>
</dbReference>
<organism evidence="4 5">
    <name type="scientific">Xenorhabdus mauleonii</name>
    <dbReference type="NCBI Taxonomy" id="351675"/>
    <lineage>
        <taxon>Bacteria</taxon>
        <taxon>Pseudomonadati</taxon>
        <taxon>Pseudomonadota</taxon>
        <taxon>Gammaproteobacteria</taxon>
        <taxon>Enterobacterales</taxon>
        <taxon>Morganellaceae</taxon>
        <taxon>Xenorhabdus</taxon>
    </lineage>
</organism>
<proteinExistence type="predicted"/>
<dbReference type="EMBL" id="NITY01000011">
    <property type="protein sequence ID" value="PHM39305.1"/>
    <property type="molecule type" value="Genomic_DNA"/>
</dbReference>
<reference evidence="4" key="2">
    <citation type="submission" date="2016-10" db="EMBL/GenBank/DDBJ databases">
        <authorList>
            <person name="de Groot N.N."/>
        </authorList>
    </citation>
    <scope>NUCLEOTIDE SEQUENCE [LARGE SCALE GENOMIC DNA]</scope>
    <source>
        <strain evidence="4">DSM 17908</strain>
    </source>
</reference>
<keyword evidence="1" id="KW-0175">Coiled coil</keyword>
<accession>A0A1I3WM45</accession>
<evidence type="ECO:0000313" key="5">
    <source>
        <dbReference type="Proteomes" id="UP000198919"/>
    </source>
</evidence>
<evidence type="ECO:0000313" key="6">
    <source>
        <dbReference type="Proteomes" id="UP000224607"/>
    </source>
</evidence>
<dbReference type="STRING" id="351675.SAMN05421680_1284"/>
<dbReference type="AlphaFoldDB" id="A0A1I3WM45"/>
<gene>
    <name evidence="4" type="ORF">SAMN05421680_1284</name>
    <name evidence="3" type="ORF">Xmau_02909</name>
</gene>
<protein>
    <submittedName>
        <fullName evidence="4">BRO family, N-terminal domain</fullName>
    </submittedName>
    <submittedName>
        <fullName evidence="3">Phage anti-repressor protein</fullName>
    </submittedName>
</protein>
<reference evidence="3 6" key="3">
    <citation type="journal article" date="2017" name="Nat. Microbiol.">
        <title>Natural product diversity associated with the nematode symbionts Photorhabdus and Xenorhabdus.</title>
        <authorList>
            <person name="Tobias N.J."/>
            <person name="Wolff H."/>
            <person name="Djahanschiri B."/>
            <person name="Grundmann F."/>
            <person name="Kronenwerth M."/>
            <person name="Shi Y.M."/>
            <person name="Simonyi S."/>
            <person name="Grun P."/>
            <person name="Shapiro-Ilan D."/>
            <person name="Pidot S.J."/>
            <person name="Stinear T.P."/>
            <person name="Ebersberger I."/>
            <person name="Bode H.B."/>
        </authorList>
    </citation>
    <scope>NUCLEOTIDE SEQUENCE [LARGE SCALE GENOMIC DNA]</scope>
    <source>
        <strain evidence="3 6">DSM 17908</strain>
    </source>
</reference>
<dbReference type="Proteomes" id="UP000224607">
    <property type="component" value="Unassembled WGS sequence"/>
</dbReference>
<dbReference type="EMBL" id="FORG01000028">
    <property type="protein sequence ID" value="SFK08410.1"/>
    <property type="molecule type" value="Genomic_DNA"/>
</dbReference>
<evidence type="ECO:0000259" key="2">
    <source>
        <dbReference type="PROSITE" id="PS51750"/>
    </source>
</evidence>
<feature type="domain" description="Bro-N" evidence="2">
    <location>
        <begin position="3"/>
        <end position="113"/>
    </location>
</feature>
<evidence type="ECO:0000256" key="1">
    <source>
        <dbReference type="SAM" id="Coils"/>
    </source>
</evidence>
<dbReference type="RefSeq" id="WP_092513725.1">
    <property type="nucleotide sequence ID" value="NZ_CAWNQB010000003.1"/>
</dbReference>